<gene>
    <name evidence="5" type="ORF">TWF694_003508</name>
</gene>
<dbReference type="EMBL" id="JAVHJO010000013">
    <property type="protein sequence ID" value="KAK6530139.1"/>
    <property type="molecule type" value="Genomic_DNA"/>
</dbReference>
<dbReference type="SUPFAM" id="SSF51445">
    <property type="entry name" value="(Trans)glycosidases"/>
    <property type="match status" value="1"/>
</dbReference>
<organism evidence="5 6">
    <name type="scientific">Orbilia ellipsospora</name>
    <dbReference type="NCBI Taxonomy" id="2528407"/>
    <lineage>
        <taxon>Eukaryota</taxon>
        <taxon>Fungi</taxon>
        <taxon>Dikarya</taxon>
        <taxon>Ascomycota</taxon>
        <taxon>Pezizomycotina</taxon>
        <taxon>Orbiliomycetes</taxon>
        <taxon>Orbiliales</taxon>
        <taxon>Orbiliaceae</taxon>
        <taxon>Orbilia</taxon>
    </lineage>
</organism>
<feature type="chain" id="PRO_5043620232" description="alpha-galactosidase" evidence="3">
    <location>
        <begin position="30"/>
        <end position="334"/>
    </location>
</feature>
<dbReference type="InterPro" id="IPR017853">
    <property type="entry name" value="GH"/>
</dbReference>
<dbReference type="Proteomes" id="UP001365542">
    <property type="component" value="Unassembled WGS sequence"/>
</dbReference>
<evidence type="ECO:0000313" key="5">
    <source>
        <dbReference type="EMBL" id="KAK6530139.1"/>
    </source>
</evidence>
<dbReference type="Pfam" id="PF03537">
    <property type="entry name" value="Glyco_hydro_114"/>
    <property type="match status" value="1"/>
</dbReference>
<sequence>MQLIGRRGSLLTLLAASEFTLLGAPGVKAAPAMESSVEERAAAPAENIENTDSNVAARAYSWWVPTQQTTWQIQLSGTVNTNVNAQAIEIDADTPIATVQALKKKGMKVIAYISGGSWEDWRTDAIKFPKSVIGSPLDGWPGESWLDVRNIGVLEPLMKARVLRAKAKGFDGVEWDNVDTYTQDSGFHITYNEQITYNKMLADMSHSLGMTVALKNDLNQIKDLVSHFDYAVNEECGFYKECHLLQPFISAGKAVLGLEYPGEGDDTRTQKQARTYAAKYPAIYTLIKKMDLGAWGIISSSGVSVLKTAGSRKASTKTSRKLRWRKSGLVRGSA</sequence>
<comment type="catalytic activity">
    <reaction evidence="1">
        <text>Hydrolysis of terminal, non-reducing alpha-D-galactose residues in alpha-D-galactosides, including galactose oligosaccharides, galactomannans and galactolipids.</text>
        <dbReference type="EC" id="3.2.1.22"/>
    </reaction>
</comment>
<keyword evidence="3" id="KW-0732">Signal</keyword>
<proteinExistence type="predicted"/>
<dbReference type="AlphaFoldDB" id="A0AAV9WYE2"/>
<dbReference type="Gene3D" id="3.20.20.70">
    <property type="entry name" value="Aldolase class I"/>
    <property type="match status" value="1"/>
</dbReference>
<reference evidence="5 6" key="1">
    <citation type="submission" date="2019-10" db="EMBL/GenBank/DDBJ databases">
        <authorList>
            <person name="Palmer J.M."/>
        </authorList>
    </citation>
    <scope>NUCLEOTIDE SEQUENCE [LARGE SCALE GENOMIC DNA]</scope>
    <source>
        <strain evidence="5 6">TWF694</strain>
    </source>
</reference>
<accession>A0AAV9WYE2</accession>
<dbReference type="GO" id="GO:0004557">
    <property type="term" value="F:alpha-galactosidase activity"/>
    <property type="evidence" value="ECO:0007669"/>
    <property type="project" value="UniProtKB-EC"/>
</dbReference>
<dbReference type="PANTHER" id="PTHR35273">
    <property type="entry name" value="ALPHA-1,4 POLYGALACTOSAMINIDASE, PUTATIVE (AFU_ORTHOLOGUE AFUA_3G07890)-RELATED"/>
    <property type="match status" value="1"/>
</dbReference>
<evidence type="ECO:0000256" key="3">
    <source>
        <dbReference type="SAM" id="SignalP"/>
    </source>
</evidence>
<comment type="caution">
    <text evidence="5">The sequence shown here is derived from an EMBL/GenBank/DDBJ whole genome shotgun (WGS) entry which is preliminary data.</text>
</comment>
<dbReference type="PANTHER" id="PTHR35273:SF2">
    <property type="entry name" value="ALPHA-GALACTOSIDASE"/>
    <property type="match status" value="1"/>
</dbReference>
<evidence type="ECO:0000256" key="1">
    <source>
        <dbReference type="ARBA" id="ARBA00001255"/>
    </source>
</evidence>
<dbReference type="InterPro" id="IPR013785">
    <property type="entry name" value="Aldolase_TIM"/>
</dbReference>
<feature type="signal peptide" evidence="3">
    <location>
        <begin position="1"/>
        <end position="29"/>
    </location>
</feature>
<evidence type="ECO:0000313" key="6">
    <source>
        <dbReference type="Proteomes" id="UP001365542"/>
    </source>
</evidence>
<evidence type="ECO:0000256" key="2">
    <source>
        <dbReference type="ARBA" id="ARBA00012755"/>
    </source>
</evidence>
<feature type="domain" description="Glycoside-hydrolase family GH114 TIM-barrel" evidence="4">
    <location>
        <begin position="70"/>
        <end position="295"/>
    </location>
</feature>
<keyword evidence="6" id="KW-1185">Reference proteome</keyword>
<evidence type="ECO:0000259" key="4">
    <source>
        <dbReference type="Pfam" id="PF03537"/>
    </source>
</evidence>
<name>A0AAV9WYE2_9PEZI</name>
<dbReference type="InterPro" id="IPR004352">
    <property type="entry name" value="GH114_TIM-barrel"/>
</dbReference>
<protein>
    <recommendedName>
        <fullName evidence="2">alpha-galactosidase</fullName>
        <ecNumber evidence="2">3.2.1.22</ecNumber>
    </recommendedName>
</protein>
<dbReference type="EC" id="3.2.1.22" evidence="2"/>